<name>A0ABQ4B4H3_9ACTN</name>
<protein>
    <submittedName>
        <fullName evidence="2">Uncharacterized protein</fullName>
    </submittedName>
</protein>
<accession>A0ABQ4B4H3</accession>
<feature type="region of interest" description="Disordered" evidence="1">
    <location>
        <begin position="125"/>
        <end position="144"/>
    </location>
</feature>
<dbReference type="RefSeq" id="WP_203824377.1">
    <property type="nucleotide sequence ID" value="NZ_BAAATY010000008.1"/>
</dbReference>
<gene>
    <name evidence="2" type="ORF">Apa02nite_014890</name>
</gene>
<evidence type="ECO:0000313" key="3">
    <source>
        <dbReference type="Proteomes" id="UP000624709"/>
    </source>
</evidence>
<keyword evidence="3" id="KW-1185">Reference proteome</keyword>
<evidence type="ECO:0000256" key="1">
    <source>
        <dbReference type="SAM" id="MobiDB-lite"/>
    </source>
</evidence>
<dbReference type="Proteomes" id="UP000624709">
    <property type="component" value="Unassembled WGS sequence"/>
</dbReference>
<comment type="caution">
    <text evidence="2">The sequence shown here is derived from an EMBL/GenBank/DDBJ whole genome shotgun (WGS) entry which is preliminary data.</text>
</comment>
<reference evidence="2 3" key="1">
    <citation type="submission" date="2021-01" db="EMBL/GenBank/DDBJ databases">
        <title>Whole genome shotgun sequence of Actinoplanes palleronii NBRC 14916.</title>
        <authorList>
            <person name="Komaki H."/>
            <person name="Tamura T."/>
        </authorList>
    </citation>
    <scope>NUCLEOTIDE SEQUENCE [LARGE SCALE GENOMIC DNA]</scope>
    <source>
        <strain evidence="2 3">NBRC 14916</strain>
    </source>
</reference>
<evidence type="ECO:0000313" key="2">
    <source>
        <dbReference type="EMBL" id="GIE65381.1"/>
    </source>
</evidence>
<dbReference type="EMBL" id="BOMS01000018">
    <property type="protein sequence ID" value="GIE65381.1"/>
    <property type="molecule type" value="Genomic_DNA"/>
</dbReference>
<organism evidence="2 3">
    <name type="scientific">Actinoplanes palleronii</name>
    <dbReference type="NCBI Taxonomy" id="113570"/>
    <lineage>
        <taxon>Bacteria</taxon>
        <taxon>Bacillati</taxon>
        <taxon>Actinomycetota</taxon>
        <taxon>Actinomycetes</taxon>
        <taxon>Micromonosporales</taxon>
        <taxon>Micromonosporaceae</taxon>
        <taxon>Actinoplanes</taxon>
    </lineage>
</organism>
<sequence length="171" mass="18214">MTMTVNISGTFSEKHRPDNGLERVAEFMDEHRITQVPVVAIVEWHANGENQKGKKMAVAIKAIEPGFESDGSDPHGAGQQIRALLDELRKRAGLASVEETLFSAAKGTFDFDEDGGVTARPEIEGQEALPIRLGPDGECEVPEASAEEILAEREEAKAGGVPAASFSGGAE</sequence>
<proteinExistence type="predicted"/>